<reference evidence="2" key="1">
    <citation type="submission" date="2020-05" db="EMBL/GenBank/DDBJ databases">
        <authorList>
            <person name="Chiriac C."/>
            <person name="Salcher M."/>
            <person name="Ghai R."/>
            <person name="Kavagutti S V."/>
        </authorList>
    </citation>
    <scope>NUCLEOTIDE SEQUENCE</scope>
</reference>
<name>A0A6J5QKX1_9CAUD</name>
<sequence length="83" mass="9233">MSKTQKVLKALQAGEQLTAKQISSRFKLVKPYNAIYDLRQSGYAIYLNEHKNSKGQVTTKYRLGNPSRKLIAAGYKAIAMGLA</sequence>
<evidence type="ECO:0000313" key="2">
    <source>
        <dbReference type="EMBL" id="CAB4182101.1"/>
    </source>
</evidence>
<evidence type="ECO:0000259" key="1">
    <source>
        <dbReference type="Pfam" id="PF14090"/>
    </source>
</evidence>
<proteinExistence type="predicted"/>
<dbReference type="EMBL" id="LR797022">
    <property type="protein sequence ID" value="CAB4182101.1"/>
    <property type="molecule type" value="Genomic_DNA"/>
</dbReference>
<dbReference type="InterPro" id="IPR055245">
    <property type="entry name" value="HTH_proteobacteria"/>
</dbReference>
<organism evidence="2">
    <name type="scientific">uncultured Caudovirales phage</name>
    <dbReference type="NCBI Taxonomy" id="2100421"/>
    <lineage>
        <taxon>Viruses</taxon>
        <taxon>Duplodnaviria</taxon>
        <taxon>Heunggongvirae</taxon>
        <taxon>Uroviricota</taxon>
        <taxon>Caudoviricetes</taxon>
        <taxon>Peduoviridae</taxon>
        <taxon>Maltschvirus</taxon>
        <taxon>Maltschvirus maltsch</taxon>
    </lineage>
</organism>
<accession>A0A6J5QKX1</accession>
<protein>
    <submittedName>
        <fullName evidence="2">Helix-turn-helix domain containing protein</fullName>
    </submittedName>
</protein>
<dbReference type="Pfam" id="PF14090">
    <property type="entry name" value="HTH_39"/>
    <property type="match status" value="1"/>
</dbReference>
<gene>
    <name evidence="2" type="ORF">UFOVP1071_144</name>
</gene>
<feature type="domain" description="Winged helix-turn-helix" evidence="1">
    <location>
        <begin position="5"/>
        <end position="61"/>
    </location>
</feature>